<evidence type="ECO:0000313" key="3">
    <source>
        <dbReference type="EMBL" id="RJS47427.1"/>
    </source>
</evidence>
<dbReference type="InterPro" id="IPR041180">
    <property type="entry name" value="Nmad2"/>
</dbReference>
<dbReference type="EMBL" id="QYRP01000002">
    <property type="protein sequence ID" value="RJS47427.1"/>
    <property type="molecule type" value="Genomic_DNA"/>
</dbReference>
<evidence type="ECO:0000256" key="1">
    <source>
        <dbReference type="SAM" id="MobiDB-lite"/>
    </source>
</evidence>
<organism evidence="3 4">
    <name type="scientific">Nocardioides cavernaquae</name>
    <dbReference type="NCBI Taxonomy" id="2321396"/>
    <lineage>
        <taxon>Bacteria</taxon>
        <taxon>Bacillati</taxon>
        <taxon>Actinomycetota</taxon>
        <taxon>Actinomycetes</taxon>
        <taxon>Propionibacteriales</taxon>
        <taxon>Nocardioidaceae</taxon>
        <taxon>Nocardioides</taxon>
    </lineage>
</organism>
<gene>
    <name evidence="3" type="ORF">D4739_15195</name>
</gene>
<name>A0A3A5HI91_9ACTN</name>
<keyword evidence="4" id="KW-1185">Reference proteome</keyword>
<accession>A0A3A5HI91</accession>
<evidence type="ECO:0000259" key="2">
    <source>
        <dbReference type="Pfam" id="PF18753"/>
    </source>
</evidence>
<dbReference type="Pfam" id="PF18753">
    <property type="entry name" value="Nmad2"/>
    <property type="match status" value="1"/>
</dbReference>
<dbReference type="AlphaFoldDB" id="A0A3A5HI91"/>
<evidence type="ECO:0000313" key="4">
    <source>
        <dbReference type="Proteomes" id="UP000276542"/>
    </source>
</evidence>
<protein>
    <recommendedName>
        <fullName evidence="2">Nucleotide modification associated domain-containing protein</fullName>
    </recommendedName>
</protein>
<sequence>MIACPECTEDEDLYGVPLEDGRRQISCESCGHTWARGEATRSRPSPAGTLRHAPAADSCGPKWSDPPFGAIDALPLGSTETSAAAVAFRPDEHQPAWVRGDPVETNRVFSYIVVHDSGFSPNPFHGLLTLACCKPLIRRTAGVGDILVGLSSRSERVVYAVQVAKVIGFEEYWEDPRYLPRRPVRWSPRIIERAGDNIYEPVGRDFHQLPSFHSRPDGSEDAERKRVDLGGERVLVGERFTYWGKRGPDLPEELEFLAVGRGHRSHFTPDQISTAANWFSNLPGGVLGAPAQWKVGDPSWRQE</sequence>
<feature type="region of interest" description="Disordered" evidence="1">
    <location>
        <begin position="37"/>
        <end position="56"/>
    </location>
</feature>
<feature type="domain" description="Nucleotide modification associated" evidence="2">
    <location>
        <begin position="106"/>
        <end position="295"/>
    </location>
</feature>
<dbReference type="Proteomes" id="UP000276542">
    <property type="component" value="Unassembled WGS sequence"/>
</dbReference>
<comment type="caution">
    <text evidence="3">The sequence shown here is derived from an EMBL/GenBank/DDBJ whole genome shotgun (WGS) entry which is preliminary data.</text>
</comment>
<proteinExistence type="predicted"/>
<reference evidence="4" key="1">
    <citation type="submission" date="2018-09" db="EMBL/GenBank/DDBJ databases">
        <authorList>
            <person name="Zhu H."/>
        </authorList>
    </citation>
    <scope>NUCLEOTIDE SEQUENCE [LARGE SCALE GENOMIC DNA]</scope>
    <source>
        <strain evidence="4">K1W22B-1</strain>
    </source>
</reference>